<dbReference type="Proteomes" id="UP000251889">
    <property type="component" value="Unassembled WGS sequence"/>
</dbReference>
<evidence type="ECO:0000313" key="1">
    <source>
        <dbReference type="EMBL" id="RAV99227.1"/>
    </source>
</evidence>
<name>A0A364XY95_9BACT</name>
<evidence type="ECO:0000313" key="2">
    <source>
        <dbReference type="Proteomes" id="UP000251889"/>
    </source>
</evidence>
<dbReference type="OrthoDB" id="1449867at2"/>
<gene>
    <name evidence="1" type="ORF">DQQ10_20220</name>
</gene>
<protein>
    <submittedName>
        <fullName evidence="1">Uncharacterized protein</fullName>
    </submittedName>
</protein>
<proteinExistence type="predicted"/>
<dbReference type="AlphaFoldDB" id="A0A364XY95"/>
<dbReference type="EMBL" id="QMFY01000012">
    <property type="protein sequence ID" value="RAV99227.1"/>
    <property type="molecule type" value="Genomic_DNA"/>
</dbReference>
<sequence length="194" mass="22075">MELSVYLMPRYAWMLIVVFWFSPDMTLAQRNTTAVDSLVFVRDMPYICDRIPAEVLSVGCGDGIFWRVVSGKQAVISALIDRVSDTTQTNVFVPNFGGHYTVGDVAYVALQEIIHGVPTFDLLGVSFDEKGCGYCVYWNTIRNLKRRLRFQKALRGWHESNRKALVWKESNDFATCDCRGRHPNGGHFEIKGKN</sequence>
<accession>A0A364XY95</accession>
<keyword evidence="2" id="KW-1185">Reference proteome</keyword>
<comment type="caution">
    <text evidence="1">The sequence shown here is derived from an EMBL/GenBank/DDBJ whole genome shotgun (WGS) entry which is preliminary data.</text>
</comment>
<organism evidence="1 2">
    <name type="scientific">Pseudochryseolinea flava</name>
    <dbReference type="NCBI Taxonomy" id="2059302"/>
    <lineage>
        <taxon>Bacteria</taxon>
        <taxon>Pseudomonadati</taxon>
        <taxon>Bacteroidota</taxon>
        <taxon>Cytophagia</taxon>
        <taxon>Cytophagales</taxon>
        <taxon>Fulvivirgaceae</taxon>
        <taxon>Pseudochryseolinea</taxon>
    </lineage>
</organism>
<dbReference type="RefSeq" id="WP_112748741.1">
    <property type="nucleotide sequence ID" value="NZ_QMFY01000012.1"/>
</dbReference>
<reference evidence="1 2" key="1">
    <citation type="submission" date="2018-06" db="EMBL/GenBank/DDBJ databases">
        <title>Chryseolinea flavus sp. nov., a member of the phylum Bacteroidetes isolated from soil.</title>
        <authorList>
            <person name="Li Y."/>
            <person name="Wang J."/>
        </authorList>
    </citation>
    <scope>NUCLEOTIDE SEQUENCE [LARGE SCALE GENOMIC DNA]</scope>
    <source>
        <strain evidence="1 2">SDU1-6</strain>
    </source>
</reference>